<evidence type="ECO:0000313" key="3">
    <source>
        <dbReference type="Proteomes" id="UP001432322"/>
    </source>
</evidence>
<accession>A0AAV5VBT4</accession>
<keyword evidence="1" id="KW-0472">Membrane</keyword>
<name>A0AAV5VBT4_9BILA</name>
<feature type="non-terminal residue" evidence="2">
    <location>
        <position position="131"/>
    </location>
</feature>
<dbReference type="EMBL" id="BTSY01000002">
    <property type="protein sequence ID" value="GMT15279.1"/>
    <property type="molecule type" value="Genomic_DNA"/>
</dbReference>
<dbReference type="Proteomes" id="UP001432322">
    <property type="component" value="Unassembled WGS sequence"/>
</dbReference>
<feature type="transmembrane region" description="Helical" evidence="1">
    <location>
        <begin position="55"/>
        <end position="76"/>
    </location>
</feature>
<dbReference type="AlphaFoldDB" id="A0AAV5VBT4"/>
<evidence type="ECO:0008006" key="4">
    <source>
        <dbReference type="Google" id="ProtNLM"/>
    </source>
</evidence>
<gene>
    <name evidence="2" type="ORF">PFISCL1PPCAC_6576</name>
</gene>
<keyword evidence="1" id="KW-0812">Transmembrane</keyword>
<keyword evidence="1" id="KW-1133">Transmembrane helix</keyword>
<protein>
    <recommendedName>
        <fullName evidence="4">G protein-coupled receptor</fullName>
    </recommendedName>
</protein>
<feature type="transmembrane region" description="Helical" evidence="1">
    <location>
        <begin position="7"/>
        <end position="29"/>
    </location>
</feature>
<sequence length="131" mass="14856">MAKIVQLNLISFTIQALSMYILGALSMVVPDLIGAHIRPFPCDDPSIWAPFIKPLISTTTLIIVTLLLPILAILASEFYNNRFRSSDIIYKCRKFQIPFFLVQTITYYGYLQLGYAMQVIVSQVTKYSVGR</sequence>
<organism evidence="2 3">
    <name type="scientific">Pristionchus fissidentatus</name>
    <dbReference type="NCBI Taxonomy" id="1538716"/>
    <lineage>
        <taxon>Eukaryota</taxon>
        <taxon>Metazoa</taxon>
        <taxon>Ecdysozoa</taxon>
        <taxon>Nematoda</taxon>
        <taxon>Chromadorea</taxon>
        <taxon>Rhabditida</taxon>
        <taxon>Rhabditina</taxon>
        <taxon>Diplogasteromorpha</taxon>
        <taxon>Diplogasteroidea</taxon>
        <taxon>Neodiplogasteridae</taxon>
        <taxon>Pristionchus</taxon>
    </lineage>
</organism>
<evidence type="ECO:0000313" key="2">
    <source>
        <dbReference type="EMBL" id="GMT15279.1"/>
    </source>
</evidence>
<proteinExistence type="predicted"/>
<keyword evidence="3" id="KW-1185">Reference proteome</keyword>
<reference evidence="2" key="1">
    <citation type="submission" date="2023-10" db="EMBL/GenBank/DDBJ databases">
        <title>Genome assembly of Pristionchus species.</title>
        <authorList>
            <person name="Yoshida K."/>
            <person name="Sommer R.J."/>
        </authorList>
    </citation>
    <scope>NUCLEOTIDE SEQUENCE</scope>
    <source>
        <strain evidence="2">RS5133</strain>
    </source>
</reference>
<feature type="transmembrane region" description="Helical" evidence="1">
    <location>
        <begin position="97"/>
        <end position="121"/>
    </location>
</feature>
<evidence type="ECO:0000256" key="1">
    <source>
        <dbReference type="SAM" id="Phobius"/>
    </source>
</evidence>
<comment type="caution">
    <text evidence="2">The sequence shown here is derived from an EMBL/GenBank/DDBJ whole genome shotgun (WGS) entry which is preliminary data.</text>
</comment>